<keyword evidence="2" id="KW-1185">Reference proteome</keyword>
<evidence type="ECO:0008006" key="3">
    <source>
        <dbReference type="Google" id="ProtNLM"/>
    </source>
</evidence>
<dbReference type="AlphaFoldDB" id="F4QPA8"/>
<evidence type="ECO:0000313" key="1">
    <source>
        <dbReference type="EMBL" id="EGF91166.1"/>
    </source>
</evidence>
<protein>
    <recommendedName>
        <fullName evidence="3">DUF1152 domain-containing protein</fullName>
    </recommendedName>
</protein>
<dbReference type="eggNOG" id="COG4034">
    <property type="taxonomic scope" value="Bacteria"/>
</dbReference>
<accession>F4QPA8</accession>
<dbReference type="Pfam" id="PF06626">
    <property type="entry name" value="DUF1152"/>
    <property type="match status" value="1"/>
</dbReference>
<reference evidence="2" key="1">
    <citation type="submission" date="2011-03" db="EMBL/GenBank/DDBJ databases">
        <title>Draft genome sequence of Brevundimonas diminuta.</title>
        <authorList>
            <person name="Brown P.J.B."/>
            <person name="Buechlein A."/>
            <person name="Hemmerich C."/>
            <person name="Brun Y.V."/>
        </authorList>
    </citation>
    <scope>NUCLEOTIDE SEQUENCE [LARGE SCALE GENOMIC DNA]</scope>
    <source>
        <strain evidence="2">C19</strain>
    </source>
</reference>
<dbReference type="InterPro" id="IPR010581">
    <property type="entry name" value="DUF1152"/>
</dbReference>
<dbReference type="RefSeq" id="WP_006273358.1">
    <property type="nucleotide sequence ID" value="NZ_GL883078.1"/>
</dbReference>
<gene>
    <name evidence="1" type="ORF">ABI_25800</name>
</gene>
<dbReference type="Proteomes" id="UP000006512">
    <property type="component" value="Unassembled WGS sequence"/>
</dbReference>
<name>F4QPA8_9CAUL</name>
<dbReference type="OrthoDB" id="182205at2"/>
<organism evidence="1 2">
    <name type="scientific">Asticcacaulis biprosthecium C19</name>
    <dbReference type="NCBI Taxonomy" id="715226"/>
    <lineage>
        <taxon>Bacteria</taxon>
        <taxon>Pseudomonadati</taxon>
        <taxon>Pseudomonadota</taxon>
        <taxon>Alphaproteobacteria</taxon>
        <taxon>Caulobacterales</taxon>
        <taxon>Caulobacteraceae</taxon>
        <taxon>Asticcacaulis</taxon>
    </lineage>
</organism>
<proteinExistence type="predicted"/>
<dbReference type="HOGENOM" id="CLU_800915_0_0_5"/>
<evidence type="ECO:0000313" key="2">
    <source>
        <dbReference type="Proteomes" id="UP000006512"/>
    </source>
</evidence>
<dbReference type="STRING" id="715226.ABI_25800"/>
<sequence length="312" mass="34051">MILPLSELFQPERRVLIAGAGGGFDVYCGLPLALSIVAAGGFVVLGNLSFTRVAQCGGERISDAAWRVDRQAAELPYFPEKWLCEWLGRQGLELPVYAFDRVGVAPIADAYRAVITTHAIDRVVLVDGGTDSLIFGDEPGLGTVCEDAVSLVAADIATGGQAILAAIGFGIDHFHGVSHHSFLENVSRMIRRNGFLGSFSLPTDTRESRALLDLIEYANQRQPLHMSIVVNSLAAALRGEFGDYHTTSRTTGTELFINPLMLQLWCFRVHAVVREMIYGDALRDTKTAHEAQAVIDAHREEVSVRPRRPVPL</sequence>
<dbReference type="EMBL" id="GL883078">
    <property type="protein sequence ID" value="EGF91166.1"/>
    <property type="molecule type" value="Genomic_DNA"/>
</dbReference>